<dbReference type="GO" id="GO:0006424">
    <property type="term" value="P:glutamyl-tRNA aminoacylation"/>
    <property type="evidence" value="ECO:0007669"/>
    <property type="project" value="UniProtKB-UniRule"/>
</dbReference>
<gene>
    <name evidence="12" type="primary">gltX</name>
    <name evidence="18" type="ORF">ENR15_08510</name>
</gene>
<reference evidence="18" key="1">
    <citation type="journal article" date="2020" name="mSystems">
        <title>Genome- and Community-Level Interaction Insights into Carbon Utilization and Element Cycling Functions of Hydrothermarchaeota in Hydrothermal Sediment.</title>
        <authorList>
            <person name="Zhou Z."/>
            <person name="Liu Y."/>
            <person name="Xu W."/>
            <person name="Pan J."/>
            <person name="Luo Z.H."/>
            <person name="Li M."/>
        </authorList>
    </citation>
    <scope>NUCLEOTIDE SEQUENCE [LARGE SCALE GENOMIC DNA]</scope>
    <source>
        <strain evidence="18">SpSt-374</strain>
    </source>
</reference>
<comment type="similarity">
    <text evidence="3 12">Belongs to the class-I aminoacyl-tRNA synthetase family. Glutamate--tRNA ligase type 1 subfamily.</text>
</comment>
<feature type="short sequence motif" description="'KMSKS' region" evidence="12">
    <location>
        <begin position="248"/>
        <end position="252"/>
    </location>
</feature>
<keyword evidence="14" id="KW-0472">Membrane</keyword>
<dbReference type="SUPFAM" id="SSF52374">
    <property type="entry name" value="Nucleotidylyl transferase"/>
    <property type="match status" value="1"/>
</dbReference>
<dbReference type="Gene3D" id="1.10.1160.10">
    <property type="entry name" value="Glutamyl-trna Synthetase, Domain 2"/>
    <property type="match status" value="1"/>
</dbReference>
<evidence type="ECO:0000256" key="4">
    <source>
        <dbReference type="ARBA" id="ARBA00011245"/>
    </source>
</evidence>
<keyword evidence="8 12" id="KW-0067">ATP-binding</keyword>
<keyword evidence="6 12" id="KW-0436">Ligase</keyword>
<keyword evidence="5 12" id="KW-0963">Cytoplasm</keyword>
<dbReference type="PRINTS" id="PR00987">
    <property type="entry name" value="TRNASYNTHGLU"/>
</dbReference>
<dbReference type="PANTHER" id="PTHR43311:SF2">
    <property type="entry name" value="GLUTAMATE--TRNA LIGASE, MITOCHONDRIAL-RELATED"/>
    <property type="match status" value="1"/>
</dbReference>
<keyword evidence="14" id="KW-0812">Transmembrane</keyword>
<name>A0A7C3VS56_9CYAN</name>
<dbReference type="CDD" id="cd00808">
    <property type="entry name" value="GluRS_core"/>
    <property type="match status" value="1"/>
</dbReference>
<evidence type="ECO:0000256" key="6">
    <source>
        <dbReference type="ARBA" id="ARBA00022598"/>
    </source>
</evidence>
<dbReference type="InterPro" id="IPR045462">
    <property type="entry name" value="aa-tRNA-synth_I_cd-bd"/>
</dbReference>
<dbReference type="Gene3D" id="3.90.800.10">
    <property type="entry name" value="Glutamyl-tRNA Synthetase, Domain 3"/>
    <property type="match status" value="1"/>
</dbReference>
<dbReference type="InterPro" id="IPR004527">
    <property type="entry name" value="Glu-tRNA-ligase_bac/mito"/>
</dbReference>
<dbReference type="PANTHER" id="PTHR43311">
    <property type="entry name" value="GLUTAMATE--TRNA LIGASE"/>
    <property type="match status" value="1"/>
</dbReference>
<sequence length="889" mass="97189">MSVRVRIAPSPTGNLHIGTARTAVFNWLFARHHGGQFVLRVEDTDLERSRPEYTQNILDGLRWLGLEWDEGPFFQTQRLDLYQQAIKTLMDKGLAYRCYTTPEELEELRSAQKARGEAPRYDNRHRNLTAEQQAQFEAEGRTAVIRFKIDDDRQISWHDLVRGELAWQAKDLGGDMVIARSAQGNNIGQPLYNLAVVVDDIDMAITHVIRGEDHISNTPKQILLYEALEGKVPEFAHTPLILNQAGQKLSKRDGVTSISDFRDMGFIPPALVNYMTLLGWSPPDSQEVFTLEEAAAKFSFDRVNKAGAKFDWDKLDWLNSQYLHTMDWAKLTTLLIPYWQKAGYEFDPVAERPWLEQITALIGPSLTRLPDAAPMTRIFFQSTVEITAEGAEQIEQDGALKAMQAVLEGLDRFPEFTPDTAQELLKQVTKEQNVKKGLVMRSLRVAFTGDVHGPDLIQSWCILHQKGLDRIRLQALLSSQEPPNTPGNPPVEPMATTPEPEPNGGDSGADPPVAPMATTPDPEPTGGDLWADPPVAPMATTPEPEPKADESAAAPPVAPMATTPEPEVKAGESAAAPPVAPILPVLLVEPLAPQQATTAPPKPFPLSAKSTSEVLPIPPVAATTPIPKVVANPAPKVVTAPIPEPEMVVAPTPEVLAAPEPEPEMVATPEPEMVATPEPEMVATPEPEMVATPEPEMVATPEPEMVATPEPEMVAAPEPEMVATPEPEMVATPEPEMVATPEPEMVATPEPEMVATPEPEMVATPEPEMVMTALTNEAEVSSQTTITQKIIQTFSDLPDYITNFFGQYQKPILGVGSILAVIVGVRVIASVLHALNTTPLVGPIFTAIGLVYSGWFVYRYLLTSTSRQELFQKVKSLLAHISGQESPSA</sequence>
<keyword evidence="10 12" id="KW-0030">Aminoacyl-tRNA synthetase</keyword>
<dbReference type="InterPro" id="IPR020061">
    <property type="entry name" value="Glu_tRNA_lig_a-bdl"/>
</dbReference>
<evidence type="ECO:0000256" key="14">
    <source>
        <dbReference type="SAM" id="Phobius"/>
    </source>
</evidence>
<feature type="compositionally biased region" description="Pro residues" evidence="13">
    <location>
        <begin position="483"/>
        <end position="492"/>
    </location>
</feature>
<keyword evidence="9 12" id="KW-0648">Protein biosynthesis</keyword>
<comment type="caution">
    <text evidence="12">Lacks conserved residue(s) required for the propagation of feature annotation.</text>
</comment>
<protein>
    <recommendedName>
        <fullName evidence="12">Glutamate--tRNA ligase</fullName>
        <ecNumber evidence="12">6.1.1.17</ecNumber>
    </recommendedName>
    <alternativeName>
        <fullName evidence="12">Glutamyl-tRNA synthetase</fullName>
        <shortName evidence="12">GluRS</shortName>
    </alternativeName>
</protein>
<evidence type="ECO:0000256" key="10">
    <source>
        <dbReference type="ARBA" id="ARBA00023146"/>
    </source>
</evidence>
<dbReference type="GO" id="GO:0005524">
    <property type="term" value="F:ATP binding"/>
    <property type="evidence" value="ECO:0007669"/>
    <property type="project" value="UniProtKB-UniRule"/>
</dbReference>
<evidence type="ECO:0000256" key="3">
    <source>
        <dbReference type="ARBA" id="ARBA00007894"/>
    </source>
</evidence>
<dbReference type="EC" id="6.1.1.17" evidence="12"/>
<dbReference type="AlphaFoldDB" id="A0A7C3VS56"/>
<dbReference type="GO" id="GO:0016020">
    <property type="term" value="C:membrane"/>
    <property type="evidence" value="ECO:0007669"/>
    <property type="project" value="UniProtKB-SubCell"/>
</dbReference>
<dbReference type="GO" id="GO:0000049">
    <property type="term" value="F:tRNA binding"/>
    <property type="evidence" value="ECO:0007669"/>
    <property type="project" value="InterPro"/>
</dbReference>
<dbReference type="NCBIfam" id="NF004315">
    <property type="entry name" value="PRK05710.1-4"/>
    <property type="match status" value="1"/>
</dbReference>
<dbReference type="Pfam" id="PF19269">
    <property type="entry name" value="Anticodon_2"/>
    <property type="match status" value="1"/>
</dbReference>
<comment type="caution">
    <text evidence="18">The sequence shown here is derived from an EMBL/GenBank/DDBJ whole genome shotgun (WGS) entry which is preliminary data.</text>
</comment>
<feature type="transmembrane region" description="Helical" evidence="14">
    <location>
        <begin position="812"/>
        <end position="834"/>
    </location>
</feature>
<dbReference type="Gene3D" id="1.10.8.70">
    <property type="entry name" value="Glutamate-tRNA synthetase, class I, anticodon-binding domain 1"/>
    <property type="match status" value="1"/>
</dbReference>
<comment type="subcellular location">
    <subcellularLocation>
        <location evidence="2 12">Cytoplasm</location>
    </subcellularLocation>
    <subcellularLocation>
        <location evidence="1">Membrane</location>
        <topology evidence="1">Multi-pass membrane protein</topology>
    </subcellularLocation>
</comment>
<evidence type="ECO:0000256" key="9">
    <source>
        <dbReference type="ARBA" id="ARBA00022917"/>
    </source>
</evidence>
<evidence type="ECO:0000256" key="1">
    <source>
        <dbReference type="ARBA" id="ARBA00004141"/>
    </source>
</evidence>
<dbReference type="InterPro" id="IPR008925">
    <property type="entry name" value="aa_tRNA-synth_I_cd-bd_sf"/>
</dbReference>
<dbReference type="EMBL" id="DSPX01000083">
    <property type="protein sequence ID" value="HGG00675.1"/>
    <property type="molecule type" value="Genomic_DNA"/>
</dbReference>
<feature type="region of interest" description="Disordered" evidence="13">
    <location>
        <begin position="479"/>
        <end position="575"/>
    </location>
</feature>
<feature type="short sequence motif" description="'HIGH' region" evidence="12">
    <location>
        <begin position="9"/>
        <end position="19"/>
    </location>
</feature>
<dbReference type="FunFam" id="3.40.50.620:FF:000007">
    <property type="entry name" value="Glutamate--tRNA ligase"/>
    <property type="match status" value="1"/>
</dbReference>
<comment type="function">
    <text evidence="12">Catalyzes the attachment of glutamate to tRNA(Glu) in a two-step reaction: glutamate is first activated by ATP to form Glu-AMP and then transferred to the acceptor end of tRNA(Glu).</text>
</comment>
<organism evidence="18">
    <name type="scientific">Planktothricoides sp. SpSt-374</name>
    <dbReference type="NCBI Taxonomy" id="2282167"/>
    <lineage>
        <taxon>Bacteria</taxon>
        <taxon>Bacillati</taxon>
        <taxon>Cyanobacteriota</taxon>
        <taxon>Cyanophyceae</taxon>
        <taxon>Oscillatoriophycideae</taxon>
        <taxon>Oscillatoriales</taxon>
        <taxon>Oscillatoriaceae</taxon>
        <taxon>Planktothricoides</taxon>
    </lineage>
</organism>
<dbReference type="Pfam" id="PF00749">
    <property type="entry name" value="tRNA-synt_1c"/>
    <property type="match status" value="1"/>
</dbReference>
<feature type="compositionally biased region" description="Low complexity" evidence="13">
    <location>
        <begin position="552"/>
        <end position="565"/>
    </location>
</feature>
<keyword evidence="14" id="KW-1133">Transmembrane helix</keyword>
<dbReference type="GO" id="GO:0004818">
    <property type="term" value="F:glutamate-tRNA ligase activity"/>
    <property type="evidence" value="ECO:0007669"/>
    <property type="project" value="UniProtKB-UniRule"/>
</dbReference>
<dbReference type="InterPro" id="IPR014729">
    <property type="entry name" value="Rossmann-like_a/b/a_fold"/>
</dbReference>
<dbReference type="InterPro" id="IPR001412">
    <property type="entry name" value="aa-tRNA-synth_I_CS"/>
</dbReference>
<dbReference type="Pfam" id="PF14159">
    <property type="entry name" value="CAAD"/>
    <property type="match status" value="1"/>
</dbReference>
<dbReference type="GO" id="GO:0005829">
    <property type="term" value="C:cytosol"/>
    <property type="evidence" value="ECO:0007669"/>
    <property type="project" value="TreeGrafter"/>
</dbReference>
<feature type="domain" description="Aminoacyl-tRNA synthetase class I anticodon-binding" evidence="17">
    <location>
        <begin position="331"/>
        <end position="465"/>
    </location>
</feature>
<evidence type="ECO:0000259" key="16">
    <source>
        <dbReference type="Pfam" id="PF14159"/>
    </source>
</evidence>
<dbReference type="NCBIfam" id="TIGR00464">
    <property type="entry name" value="gltX_bact"/>
    <property type="match status" value="1"/>
</dbReference>
<dbReference type="InterPro" id="IPR020058">
    <property type="entry name" value="Glu/Gln-tRNA-synth_Ib_cat-dom"/>
</dbReference>
<dbReference type="InterPro" id="IPR033910">
    <property type="entry name" value="GluRS_core"/>
</dbReference>
<feature type="binding site" evidence="12">
    <location>
        <position position="251"/>
    </location>
    <ligand>
        <name>ATP</name>
        <dbReference type="ChEBI" id="CHEBI:30616"/>
    </ligand>
</feature>
<evidence type="ECO:0000256" key="5">
    <source>
        <dbReference type="ARBA" id="ARBA00022490"/>
    </source>
</evidence>
<dbReference type="HAMAP" id="MF_00022">
    <property type="entry name" value="Glu_tRNA_synth_type1"/>
    <property type="match status" value="1"/>
</dbReference>
<dbReference type="InterPro" id="IPR025564">
    <property type="entry name" value="CAAD_dom"/>
</dbReference>
<evidence type="ECO:0000256" key="12">
    <source>
        <dbReference type="HAMAP-Rule" id="MF_00022"/>
    </source>
</evidence>
<dbReference type="Gene3D" id="3.40.50.620">
    <property type="entry name" value="HUPs"/>
    <property type="match status" value="1"/>
</dbReference>
<evidence type="ECO:0000256" key="2">
    <source>
        <dbReference type="ARBA" id="ARBA00004496"/>
    </source>
</evidence>
<feature type="domain" description="Glutamyl/glutaminyl-tRNA synthetase class Ib catalytic" evidence="15">
    <location>
        <begin position="3"/>
        <end position="317"/>
    </location>
</feature>
<evidence type="ECO:0000256" key="13">
    <source>
        <dbReference type="SAM" id="MobiDB-lite"/>
    </source>
</evidence>
<evidence type="ECO:0000256" key="8">
    <source>
        <dbReference type="ARBA" id="ARBA00022840"/>
    </source>
</evidence>
<dbReference type="InterPro" id="IPR020751">
    <property type="entry name" value="aa-tRNA-synth_I_codon-bd_sub2"/>
</dbReference>
<accession>A0A7C3VS56</accession>
<dbReference type="InterPro" id="IPR049940">
    <property type="entry name" value="GluQ/Sye"/>
</dbReference>
<dbReference type="InterPro" id="IPR000924">
    <property type="entry name" value="Glu/Gln-tRNA-synth"/>
</dbReference>
<dbReference type="InterPro" id="IPR020752">
    <property type="entry name" value="Glu-tRNA-synth_I_codon-bd_sub1"/>
</dbReference>
<evidence type="ECO:0000259" key="17">
    <source>
        <dbReference type="Pfam" id="PF19269"/>
    </source>
</evidence>
<comment type="subunit">
    <text evidence="4 12">Monomer.</text>
</comment>
<dbReference type="Gene3D" id="1.10.10.350">
    <property type="match status" value="1"/>
</dbReference>
<comment type="catalytic activity">
    <reaction evidence="11 12">
        <text>tRNA(Glu) + L-glutamate + ATP = L-glutamyl-tRNA(Glu) + AMP + diphosphate</text>
        <dbReference type="Rhea" id="RHEA:23540"/>
        <dbReference type="Rhea" id="RHEA-COMP:9663"/>
        <dbReference type="Rhea" id="RHEA-COMP:9680"/>
        <dbReference type="ChEBI" id="CHEBI:29985"/>
        <dbReference type="ChEBI" id="CHEBI:30616"/>
        <dbReference type="ChEBI" id="CHEBI:33019"/>
        <dbReference type="ChEBI" id="CHEBI:78442"/>
        <dbReference type="ChEBI" id="CHEBI:78520"/>
        <dbReference type="ChEBI" id="CHEBI:456215"/>
        <dbReference type="EC" id="6.1.1.17"/>
    </reaction>
</comment>
<evidence type="ECO:0000256" key="11">
    <source>
        <dbReference type="ARBA" id="ARBA00048351"/>
    </source>
</evidence>
<feature type="transmembrane region" description="Helical" evidence="14">
    <location>
        <begin position="840"/>
        <end position="858"/>
    </location>
</feature>
<dbReference type="GO" id="GO:0008270">
    <property type="term" value="F:zinc ion binding"/>
    <property type="evidence" value="ECO:0007669"/>
    <property type="project" value="InterPro"/>
</dbReference>
<proteinExistence type="inferred from homology"/>
<evidence type="ECO:0000259" key="15">
    <source>
        <dbReference type="Pfam" id="PF00749"/>
    </source>
</evidence>
<dbReference type="SUPFAM" id="SSF48163">
    <property type="entry name" value="An anticodon-binding domain of class I aminoacyl-tRNA synthetases"/>
    <property type="match status" value="1"/>
</dbReference>
<feature type="domain" description="Cyanobacterial aminoacyl-tRNA synthetase CAAD" evidence="16">
    <location>
        <begin position="799"/>
        <end position="883"/>
    </location>
</feature>
<dbReference type="PROSITE" id="PS00178">
    <property type="entry name" value="AA_TRNA_LIGASE_I"/>
    <property type="match status" value="1"/>
</dbReference>
<evidence type="ECO:0000256" key="7">
    <source>
        <dbReference type="ARBA" id="ARBA00022741"/>
    </source>
</evidence>
<keyword evidence="7 12" id="KW-0547">Nucleotide-binding</keyword>
<evidence type="ECO:0000313" key="18">
    <source>
        <dbReference type="EMBL" id="HGG00675.1"/>
    </source>
</evidence>